<name>A0AAN1LBH5_9RHOB</name>
<dbReference type="RefSeq" id="WP_096872479.1">
    <property type="nucleotide sequence ID" value="NZ_CP010715.1"/>
</dbReference>
<sequence>MQLFAYCEINEEHMHKALVLSQVELKDDVKEICDFAIYQKINARRGDFRYTLKNIFTTLELIYLKDRDVEKTPSKKDKIYRRMAKHLGTVAPDVLKELIEGLYNQRTTANHTGDLNVSFSDKIVVDGDEVAVGRLVEHLELLCTDVIEKVEFR</sequence>
<evidence type="ECO:0008006" key="3">
    <source>
        <dbReference type="Google" id="ProtNLM"/>
    </source>
</evidence>
<accession>A0AAN1LBH5</accession>
<dbReference type="AlphaFoldDB" id="A0AAN1LBH5"/>
<reference evidence="1 2" key="1">
    <citation type="journal article" date="2017" name="Front. Microbiol.">
        <title>Phaeobacter piscinae sp. nov., a species of the Roseobacter group and potential aquaculture probiont.</title>
        <authorList>
            <person name="Sonnenschein E.C."/>
            <person name="Phippen C.B.W."/>
            <person name="Nielsen K.F."/>
            <person name="Mateiu R.V."/>
            <person name="Melchiorsen J."/>
            <person name="Gram L."/>
            <person name="Overmann J."/>
            <person name="Freese H.M."/>
        </authorList>
    </citation>
    <scope>NUCLEOTIDE SEQUENCE [LARGE SCALE GENOMIC DNA]</scope>
    <source>
        <strain evidence="1 2">P13</strain>
    </source>
</reference>
<evidence type="ECO:0000313" key="2">
    <source>
        <dbReference type="Proteomes" id="UP000218606"/>
    </source>
</evidence>
<protein>
    <recommendedName>
        <fullName evidence="3">RiboL-PSP-HEPN domain-containing protein</fullName>
    </recommendedName>
</protein>
<evidence type="ECO:0000313" key="1">
    <source>
        <dbReference type="EMBL" id="ATG44550.1"/>
    </source>
</evidence>
<dbReference type="EMBL" id="CP010767">
    <property type="protein sequence ID" value="ATG44550.1"/>
    <property type="molecule type" value="Genomic_DNA"/>
</dbReference>
<dbReference type="Proteomes" id="UP000218606">
    <property type="component" value="Chromosome"/>
</dbReference>
<proteinExistence type="predicted"/>
<organism evidence="1 2">
    <name type="scientific">Phaeobacter piscinae</name>
    <dbReference type="NCBI Taxonomy" id="1580596"/>
    <lineage>
        <taxon>Bacteria</taxon>
        <taxon>Pseudomonadati</taxon>
        <taxon>Pseudomonadota</taxon>
        <taxon>Alphaproteobacteria</taxon>
        <taxon>Rhodobacterales</taxon>
        <taxon>Roseobacteraceae</taxon>
        <taxon>Phaeobacter</taxon>
    </lineage>
</organism>
<gene>
    <name evidence="1" type="ORF">PhaeoP13_02637</name>
</gene>